<evidence type="ECO:0000313" key="4">
    <source>
        <dbReference type="Proteomes" id="UP000094819"/>
    </source>
</evidence>
<evidence type="ECO:0000313" key="3">
    <source>
        <dbReference type="EMBL" id="ODO06099.1"/>
    </source>
</evidence>
<evidence type="ECO:0000256" key="1">
    <source>
        <dbReference type="SAM" id="Coils"/>
    </source>
</evidence>
<protein>
    <submittedName>
        <fullName evidence="3">Uncharacterized protein</fullName>
    </submittedName>
</protein>
<gene>
    <name evidence="3" type="ORF">L198_01330</name>
</gene>
<accession>A0A1E3JZ55</accession>
<keyword evidence="4" id="KW-1185">Reference proteome</keyword>
<dbReference type="EMBL" id="AWGH01000003">
    <property type="protein sequence ID" value="ODO06099.1"/>
    <property type="molecule type" value="Genomic_DNA"/>
</dbReference>
<dbReference type="AlphaFoldDB" id="A0A1E3JZ55"/>
<organism evidence="3 4">
    <name type="scientific">Cryptococcus wingfieldii CBS 7118</name>
    <dbReference type="NCBI Taxonomy" id="1295528"/>
    <lineage>
        <taxon>Eukaryota</taxon>
        <taxon>Fungi</taxon>
        <taxon>Dikarya</taxon>
        <taxon>Basidiomycota</taxon>
        <taxon>Agaricomycotina</taxon>
        <taxon>Tremellomycetes</taxon>
        <taxon>Tremellales</taxon>
        <taxon>Cryptococcaceae</taxon>
        <taxon>Cryptococcus</taxon>
    </lineage>
</organism>
<reference evidence="3 4" key="1">
    <citation type="submission" date="2016-06" db="EMBL/GenBank/DDBJ databases">
        <title>Evolution of pathogenesis and genome organization in the Tremellales.</title>
        <authorList>
            <person name="Cuomo C."/>
            <person name="Litvintseva A."/>
            <person name="Heitman J."/>
            <person name="Chen Y."/>
            <person name="Sun S."/>
            <person name="Springer D."/>
            <person name="Dromer F."/>
            <person name="Young S."/>
            <person name="Zeng Q."/>
            <person name="Chapman S."/>
            <person name="Gujja S."/>
            <person name="Saif S."/>
            <person name="Birren B."/>
        </authorList>
    </citation>
    <scope>NUCLEOTIDE SEQUENCE [LARGE SCALE GENOMIC DNA]</scope>
    <source>
        <strain evidence="3 4">CBS 7118</strain>
    </source>
</reference>
<feature type="coiled-coil region" evidence="1">
    <location>
        <begin position="81"/>
        <end position="119"/>
    </location>
</feature>
<feature type="compositionally biased region" description="Low complexity" evidence="2">
    <location>
        <begin position="1"/>
        <end position="26"/>
    </location>
</feature>
<evidence type="ECO:0000256" key="2">
    <source>
        <dbReference type="SAM" id="MobiDB-lite"/>
    </source>
</evidence>
<proteinExistence type="predicted"/>
<keyword evidence="1" id="KW-0175">Coiled coil</keyword>
<dbReference type="RefSeq" id="XP_019034199.1">
    <property type="nucleotide sequence ID" value="XM_019173494.1"/>
</dbReference>
<name>A0A1E3JZ55_9TREE</name>
<dbReference type="GeneID" id="30190543"/>
<feature type="region of interest" description="Disordered" evidence="2">
    <location>
        <begin position="1"/>
        <end position="40"/>
    </location>
</feature>
<comment type="caution">
    <text evidence="3">The sequence shown here is derived from an EMBL/GenBank/DDBJ whole genome shotgun (WGS) entry which is preliminary data.</text>
</comment>
<sequence>MPSNATTTPTAPASEVVAGGPATARAPAKRPAETPAVSAGSSVFKRAKVELEEDLASQDKEELVALVEKYHRLYIQSEATLENASQIRQTIQTRFEELEKKVERERVEWKEETDQLKKNLSFWKGKAFSMTTMKTKKRVMGRNATA</sequence>
<dbReference type="Proteomes" id="UP000094819">
    <property type="component" value="Unassembled WGS sequence"/>
</dbReference>